<gene>
    <name evidence="1" type="ORF">LCGC14_2721900</name>
</gene>
<protein>
    <submittedName>
        <fullName evidence="1">Uncharacterized protein</fullName>
    </submittedName>
</protein>
<reference evidence="1" key="1">
    <citation type="journal article" date="2015" name="Nature">
        <title>Complex archaea that bridge the gap between prokaryotes and eukaryotes.</title>
        <authorList>
            <person name="Spang A."/>
            <person name="Saw J.H."/>
            <person name="Jorgensen S.L."/>
            <person name="Zaremba-Niedzwiedzka K."/>
            <person name="Martijn J."/>
            <person name="Lind A.E."/>
            <person name="van Eijk R."/>
            <person name="Schleper C."/>
            <person name="Guy L."/>
            <person name="Ettema T.J."/>
        </authorList>
    </citation>
    <scope>NUCLEOTIDE SEQUENCE</scope>
</reference>
<organism evidence="1">
    <name type="scientific">marine sediment metagenome</name>
    <dbReference type="NCBI Taxonomy" id="412755"/>
    <lineage>
        <taxon>unclassified sequences</taxon>
        <taxon>metagenomes</taxon>
        <taxon>ecological metagenomes</taxon>
    </lineage>
</organism>
<comment type="caution">
    <text evidence="1">The sequence shown here is derived from an EMBL/GenBank/DDBJ whole genome shotgun (WGS) entry which is preliminary data.</text>
</comment>
<dbReference type="AlphaFoldDB" id="A0A0F9BIZ3"/>
<accession>A0A0F9BIZ3</accession>
<name>A0A0F9BIZ3_9ZZZZ</name>
<dbReference type="EMBL" id="LAZR01049050">
    <property type="protein sequence ID" value="KKK90549.1"/>
    <property type="molecule type" value="Genomic_DNA"/>
</dbReference>
<evidence type="ECO:0000313" key="1">
    <source>
        <dbReference type="EMBL" id="KKK90549.1"/>
    </source>
</evidence>
<proteinExistence type="predicted"/>
<sequence>MNEAEAQRYQLIQKITSGMVYEAALKAGIKRSDFDIKYRPDARLVMMIRGGTHPILTLGIVFSTPDFQEHLKNVITGLKTVRRSTSIELLVRMVGRDRWLSSFIPTGMIPKIEPNCAYEVELVRKVRVKHRETGIVAEREAPEGSRGTKTWTELVRNAKIEVTQFARDVVQLKKAETNEEKPVTAS</sequence>